<keyword evidence="1" id="KW-0472">Membrane</keyword>
<keyword evidence="1" id="KW-1133">Transmembrane helix</keyword>
<sequence length="130" mass="14108">MSPTPWQDLRVGDAERESALRSLGDHMAAGRLSVDEYGERSAHVATARTRGDIAALFADLPEPRPLFGQAPAPLAPPPPPPARRASDLVLPVVAVGLVLVGALVFRFFPPFLLIPLVIFLVARGRSQRWR</sequence>
<dbReference type="AlphaFoldDB" id="A0A918LAR2"/>
<reference evidence="3" key="2">
    <citation type="submission" date="2020-09" db="EMBL/GenBank/DDBJ databases">
        <authorList>
            <person name="Sun Q."/>
            <person name="Ohkuma M."/>
        </authorList>
    </citation>
    <scope>NUCLEOTIDE SEQUENCE</scope>
    <source>
        <strain evidence="3">JCM 3276</strain>
    </source>
</reference>
<reference evidence="3" key="1">
    <citation type="journal article" date="2014" name="Int. J. Syst. Evol. Microbiol.">
        <title>Complete genome sequence of Corynebacterium casei LMG S-19264T (=DSM 44701T), isolated from a smear-ripened cheese.</title>
        <authorList>
            <consortium name="US DOE Joint Genome Institute (JGI-PGF)"/>
            <person name="Walter F."/>
            <person name="Albersmeier A."/>
            <person name="Kalinowski J."/>
            <person name="Ruckert C."/>
        </authorList>
    </citation>
    <scope>NUCLEOTIDE SEQUENCE</scope>
    <source>
        <strain evidence="3">JCM 3276</strain>
    </source>
</reference>
<dbReference type="RefSeq" id="WP_189209742.1">
    <property type="nucleotide sequence ID" value="NZ_BMRB01000001.1"/>
</dbReference>
<dbReference type="EMBL" id="BMRB01000001">
    <property type="protein sequence ID" value="GGS25135.1"/>
    <property type="molecule type" value="Genomic_DNA"/>
</dbReference>
<name>A0A918LAR2_9PSEU</name>
<organism evidence="3 4">
    <name type="scientific">Actinokineospora fastidiosa</name>
    <dbReference type="NCBI Taxonomy" id="1816"/>
    <lineage>
        <taxon>Bacteria</taxon>
        <taxon>Bacillati</taxon>
        <taxon>Actinomycetota</taxon>
        <taxon>Actinomycetes</taxon>
        <taxon>Pseudonocardiales</taxon>
        <taxon>Pseudonocardiaceae</taxon>
        <taxon>Actinokineospora</taxon>
    </lineage>
</organism>
<dbReference type="Proteomes" id="UP000660680">
    <property type="component" value="Unassembled WGS sequence"/>
</dbReference>
<protein>
    <recommendedName>
        <fullName evidence="2">DUF1707 domain-containing protein</fullName>
    </recommendedName>
</protein>
<keyword evidence="1" id="KW-0812">Transmembrane</keyword>
<gene>
    <name evidence="3" type="ORF">GCM10010171_18000</name>
</gene>
<dbReference type="InterPro" id="IPR012551">
    <property type="entry name" value="DUF1707_SHOCT-like"/>
</dbReference>
<comment type="caution">
    <text evidence="3">The sequence shown here is derived from an EMBL/GenBank/DDBJ whole genome shotgun (WGS) entry which is preliminary data.</text>
</comment>
<proteinExistence type="predicted"/>
<keyword evidence="4" id="KW-1185">Reference proteome</keyword>
<evidence type="ECO:0000256" key="1">
    <source>
        <dbReference type="SAM" id="Phobius"/>
    </source>
</evidence>
<dbReference type="Pfam" id="PF08044">
    <property type="entry name" value="DUF1707"/>
    <property type="match status" value="1"/>
</dbReference>
<evidence type="ECO:0000313" key="3">
    <source>
        <dbReference type="EMBL" id="GGS25135.1"/>
    </source>
</evidence>
<feature type="transmembrane region" description="Helical" evidence="1">
    <location>
        <begin position="88"/>
        <end position="121"/>
    </location>
</feature>
<evidence type="ECO:0000313" key="4">
    <source>
        <dbReference type="Proteomes" id="UP000660680"/>
    </source>
</evidence>
<evidence type="ECO:0000259" key="2">
    <source>
        <dbReference type="Pfam" id="PF08044"/>
    </source>
</evidence>
<feature type="domain" description="DUF1707" evidence="2">
    <location>
        <begin position="9"/>
        <end position="61"/>
    </location>
</feature>
<accession>A0A918LAR2</accession>